<dbReference type="InterPro" id="IPR051785">
    <property type="entry name" value="MMCE/EMCE_epimerase"/>
</dbReference>
<dbReference type="GO" id="GO:0046872">
    <property type="term" value="F:metal ion binding"/>
    <property type="evidence" value="ECO:0007669"/>
    <property type="project" value="UniProtKB-KW"/>
</dbReference>
<dbReference type="RefSeq" id="WP_188697833.1">
    <property type="nucleotide sequence ID" value="NZ_BMLS01000006.1"/>
</dbReference>
<proteinExistence type="predicted"/>
<dbReference type="PANTHER" id="PTHR43048:SF3">
    <property type="entry name" value="METHYLMALONYL-COA EPIMERASE, MITOCHONDRIAL"/>
    <property type="match status" value="1"/>
</dbReference>
<name>A0A917Z522_9ALTE</name>
<evidence type="ECO:0000256" key="1">
    <source>
        <dbReference type="ARBA" id="ARBA00022723"/>
    </source>
</evidence>
<evidence type="ECO:0000313" key="3">
    <source>
        <dbReference type="EMBL" id="GGO73278.1"/>
    </source>
</evidence>
<dbReference type="GO" id="GO:0004493">
    <property type="term" value="F:methylmalonyl-CoA epimerase activity"/>
    <property type="evidence" value="ECO:0007669"/>
    <property type="project" value="TreeGrafter"/>
</dbReference>
<dbReference type="InterPro" id="IPR037523">
    <property type="entry name" value="VOC_core"/>
</dbReference>
<dbReference type="GO" id="GO:0046491">
    <property type="term" value="P:L-methylmalonyl-CoA metabolic process"/>
    <property type="evidence" value="ECO:0007669"/>
    <property type="project" value="TreeGrafter"/>
</dbReference>
<dbReference type="SUPFAM" id="SSF54593">
    <property type="entry name" value="Glyoxalase/Bleomycin resistance protein/Dihydroxybiphenyl dioxygenase"/>
    <property type="match status" value="1"/>
</dbReference>
<dbReference type="Proteomes" id="UP000606935">
    <property type="component" value="Unassembled WGS sequence"/>
</dbReference>
<dbReference type="PANTHER" id="PTHR43048">
    <property type="entry name" value="METHYLMALONYL-COA EPIMERASE"/>
    <property type="match status" value="1"/>
</dbReference>
<gene>
    <name evidence="3" type="ORF">GCM10010982_33440</name>
</gene>
<dbReference type="InterPro" id="IPR029068">
    <property type="entry name" value="Glyas_Bleomycin-R_OHBP_Dase"/>
</dbReference>
<reference evidence="3" key="2">
    <citation type="submission" date="2020-09" db="EMBL/GenBank/DDBJ databases">
        <authorList>
            <person name="Sun Q."/>
            <person name="Zhou Y."/>
        </authorList>
    </citation>
    <scope>NUCLEOTIDE SEQUENCE</scope>
    <source>
        <strain evidence="3">CGMCC 1.7086</strain>
    </source>
</reference>
<protein>
    <submittedName>
        <fullName evidence="3">Glyoxalase</fullName>
    </submittedName>
</protein>
<evidence type="ECO:0000313" key="4">
    <source>
        <dbReference type="Proteomes" id="UP000606935"/>
    </source>
</evidence>
<dbReference type="AlphaFoldDB" id="A0A917Z522"/>
<keyword evidence="4" id="KW-1185">Reference proteome</keyword>
<feature type="domain" description="VOC" evidence="2">
    <location>
        <begin position="2"/>
        <end position="115"/>
    </location>
</feature>
<dbReference type="Gene3D" id="3.10.180.10">
    <property type="entry name" value="2,3-Dihydroxybiphenyl 1,2-Dioxygenase, domain 1"/>
    <property type="match status" value="1"/>
</dbReference>
<dbReference type="Pfam" id="PF00903">
    <property type="entry name" value="Glyoxalase"/>
    <property type="match status" value="1"/>
</dbReference>
<evidence type="ECO:0000259" key="2">
    <source>
        <dbReference type="PROSITE" id="PS51819"/>
    </source>
</evidence>
<comment type="caution">
    <text evidence="3">The sequence shown here is derived from an EMBL/GenBank/DDBJ whole genome shotgun (WGS) entry which is preliminary data.</text>
</comment>
<dbReference type="InterPro" id="IPR004360">
    <property type="entry name" value="Glyas_Fos-R_dOase_dom"/>
</dbReference>
<organism evidence="3 4">
    <name type="scientific">Bowmanella pacifica</name>
    <dbReference type="NCBI Taxonomy" id="502051"/>
    <lineage>
        <taxon>Bacteria</taxon>
        <taxon>Pseudomonadati</taxon>
        <taxon>Pseudomonadota</taxon>
        <taxon>Gammaproteobacteria</taxon>
        <taxon>Alteromonadales</taxon>
        <taxon>Alteromonadaceae</taxon>
        <taxon>Bowmanella</taxon>
    </lineage>
</organism>
<dbReference type="EMBL" id="BMLS01000006">
    <property type="protein sequence ID" value="GGO73278.1"/>
    <property type="molecule type" value="Genomic_DNA"/>
</dbReference>
<sequence length="116" mass="12552">MTVKRIVANISVPDTDEACAFYTAVFGLQLVMDHGWIKTLSAGNSMTTQISLASQGGADTEVPDLSIEVDDLDAVLSRVNAAGITLEYGPVSEPWGVRRFYIRDPQGTLINVLQHT</sequence>
<reference evidence="3" key="1">
    <citation type="journal article" date="2014" name="Int. J. Syst. Evol. Microbiol.">
        <title>Complete genome sequence of Corynebacterium casei LMG S-19264T (=DSM 44701T), isolated from a smear-ripened cheese.</title>
        <authorList>
            <consortium name="US DOE Joint Genome Institute (JGI-PGF)"/>
            <person name="Walter F."/>
            <person name="Albersmeier A."/>
            <person name="Kalinowski J."/>
            <person name="Ruckert C."/>
        </authorList>
    </citation>
    <scope>NUCLEOTIDE SEQUENCE</scope>
    <source>
        <strain evidence="3">CGMCC 1.7086</strain>
    </source>
</reference>
<accession>A0A917Z522</accession>
<dbReference type="PROSITE" id="PS51819">
    <property type="entry name" value="VOC"/>
    <property type="match status" value="1"/>
</dbReference>
<keyword evidence="1" id="KW-0479">Metal-binding</keyword>